<evidence type="ECO:0000313" key="2">
    <source>
        <dbReference type="EMBL" id="CAB4561875.1"/>
    </source>
</evidence>
<dbReference type="EMBL" id="CAEZTL010000007">
    <property type="protein sequence ID" value="CAB4561875.1"/>
    <property type="molecule type" value="Genomic_DNA"/>
</dbReference>
<organism evidence="2">
    <name type="scientific">freshwater metagenome</name>
    <dbReference type="NCBI Taxonomy" id="449393"/>
    <lineage>
        <taxon>unclassified sequences</taxon>
        <taxon>metagenomes</taxon>
        <taxon>ecological metagenomes</taxon>
    </lineage>
</organism>
<reference evidence="2" key="1">
    <citation type="submission" date="2020-05" db="EMBL/GenBank/DDBJ databases">
        <authorList>
            <person name="Chiriac C."/>
            <person name="Salcher M."/>
            <person name="Ghai R."/>
            <person name="Kavagutti S V."/>
        </authorList>
    </citation>
    <scope>NUCLEOTIDE SEQUENCE</scope>
</reference>
<dbReference type="AlphaFoldDB" id="A0A6J6DFL9"/>
<protein>
    <submittedName>
        <fullName evidence="2">Unannotated protein</fullName>
    </submittedName>
</protein>
<gene>
    <name evidence="2" type="ORF">UFOPK1683_00157</name>
</gene>
<name>A0A6J6DFL9_9ZZZZ</name>
<feature type="region of interest" description="Disordered" evidence="1">
    <location>
        <begin position="114"/>
        <end position="151"/>
    </location>
</feature>
<evidence type="ECO:0000256" key="1">
    <source>
        <dbReference type="SAM" id="MobiDB-lite"/>
    </source>
</evidence>
<feature type="compositionally biased region" description="Basic and acidic residues" evidence="1">
    <location>
        <begin position="141"/>
        <end position="151"/>
    </location>
</feature>
<proteinExistence type="predicted"/>
<accession>A0A6J6DFL9</accession>
<sequence length="151" mass="17150">MATHPTRKRANFPVALVATSVVFSSFLITPAHADQSPTPTTTLSPQEQYKFDFENYLNKLKVRELEMRILNQNFKIAIEKARREYLLALRSAKGPTDKSLLSAKFDEVKSSAAAELEQAREELGPIPMPPQEPTKGFKSKMNRDNEKRKSR</sequence>